<sequence length="212" mass="23653">MTSHQTRHGSLELGEQRPSLERPRFNSQVTSHRLEEGSKFVAFPMSGNIRKGRKSVFREIGLDDDWKEVEHSVARQSFEEKEVNETARKPSIPNPPAEEREDSVGREPTPGRSRRLLKLITENRPKIKSAATAPPSSVAGMHRFTLIALMIAVLLPAISYNNGRHIVEVNGADAGVIPKPMFGPVLEDRANSPTSVCKRWAGQSKHYGTHEM</sequence>
<keyword evidence="2" id="KW-1185">Reference proteome</keyword>
<evidence type="ECO:0000313" key="1">
    <source>
        <dbReference type="EMBL" id="KAJ8119904.1"/>
    </source>
</evidence>
<dbReference type="EMBL" id="JAPUUL010004261">
    <property type="protein sequence ID" value="KAJ8119904.1"/>
    <property type="molecule type" value="Genomic_DNA"/>
</dbReference>
<organism evidence="1 2">
    <name type="scientific">Lasiodiplodia mahajangana</name>
    <dbReference type="NCBI Taxonomy" id="1108764"/>
    <lineage>
        <taxon>Eukaryota</taxon>
        <taxon>Fungi</taxon>
        <taxon>Dikarya</taxon>
        <taxon>Ascomycota</taxon>
        <taxon>Pezizomycotina</taxon>
        <taxon>Dothideomycetes</taxon>
        <taxon>Dothideomycetes incertae sedis</taxon>
        <taxon>Botryosphaeriales</taxon>
        <taxon>Botryosphaeriaceae</taxon>
        <taxon>Lasiodiplodia</taxon>
    </lineage>
</organism>
<comment type="caution">
    <text evidence="1">The sequence shown here is derived from an EMBL/GenBank/DDBJ whole genome shotgun (WGS) entry which is preliminary data.</text>
</comment>
<gene>
    <name evidence="1" type="ORF">O1611_g10505</name>
</gene>
<proteinExistence type="predicted"/>
<evidence type="ECO:0000313" key="2">
    <source>
        <dbReference type="Proteomes" id="UP001153332"/>
    </source>
</evidence>
<reference evidence="1" key="1">
    <citation type="submission" date="2022-12" db="EMBL/GenBank/DDBJ databases">
        <title>Genome Sequence of Lasiodiplodia mahajangana.</title>
        <authorList>
            <person name="Buettner E."/>
        </authorList>
    </citation>
    <scope>NUCLEOTIDE SEQUENCE</scope>
    <source>
        <strain evidence="1">VT137</strain>
    </source>
</reference>
<name>A0ACC2IXR3_9PEZI</name>
<protein>
    <submittedName>
        <fullName evidence="1">Uncharacterized protein</fullName>
    </submittedName>
</protein>
<accession>A0ACC2IXR3</accession>
<dbReference type="Proteomes" id="UP001153332">
    <property type="component" value="Unassembled WGS sequence"/>
</dbReference>